<keyword evidence="3" id="KW-1185">Reference proteome</keyword>
<dbReference type="PANTHER" id="PTHR43844:SF1">
    <property type="entry name" value="METHIONINE SYNTHASE"/>
    <property type="match status" value="1"/>
</dbReference>
<dbReference type="NCBIfam" id="NF005085">
    <property type="entry name" value="PRK06520.1"/>
    <property type="match status" value="1"/>
</dbReference>
<reference evidence="3" key="1">
    <citation type="journal article" date="2019" name="Int. J. Syst. Evol. Microbiol.">
        <title>The Global Catalogue of Microorganisms (GCM) 10K type strain sequencing project: providing services to taxonomists for standard genome sequencing and annotation.</title>
        <authorList>
            <consortium name="The Broad Institute Genomics Platform"/>
            <consortium name="The Broad Institute Genome Sequencing Center for Infectious Disease"/>
            <person name="Wu L."/>
            <person name="Ma J."/>
        </authorList>
    </citation>
    <scope>NUCLEOTIDE SEQUENCE [LARGE SCALE GENOMIC DNA]</scope>
    <source>
        <strain evidence="3">CGMCC 1.7693</strain>
    </source>
</reference>
<keyword evidence="2" id="KW-0489">Methyltransferase</keyword>
<dbReference type="GO" id="GO:0008168">
    <property type="term" value="F:methyltransferase activity"/>
    <property type="evidence" value="ECO:0007669"/>
    <property type="project" value="UniProtKB-KW"/>
</dbReference>
<dbReference type="InterPro" id="IPR038071">
    <property type="entry name" value="UROD/MetE-like_sf"/>
</dbReference>
<gene>
    <name evidence="2" type="ORF">GCM10011346_32700</name>
</gene>
<dbReference type="GO" id="GO:0032259">
    <property type="term" value="P:methylation"/>
    <property type="evidence" value="ECO:0007669"/>
    <property type="project" value="UniProtKB-KW"/>
</dbReference>
<keyword evidence="2" id="KW-0808">Transferase</keyword>
<evidence type="ECO:0000313" key="2">
    <source>
        <dbReference type="EMBL" id="GGP13268.1"/>
    </source>
</evidence>
<sequence>MEVVSKEGVRAETPFRFDNVGSFLRPEKLKEARAAFAKGNITEQDLKVVEDEAIKDLIQKQKGVGLKAITDGEFRRSWWHLDFMWGLQGVKKQELHQGYQFKGEETRAETARLTEKISGENHPFVEHFKFVQQFADDEAVARQTIPAPAQFLSESQRPDNAEITKSIYPDLNELVEDIAAAYRTVIKDLYAAGCRNLQLDDCTWGRLVGKNHWTSRDDDSNIEEIGSLYVNLNNKVIENQPEDLIITTHVCRGNYHSKWFSSGAYDAIAKHLFGREKVKAYYLEFDTERAGGFESLVNVSDDKLVVLGLFSSKLPELEDKEQIKGRIEEASKYVPIERLCVSPQCGFASTEEGNILTEEQQWDKLRLVRGIAEEVWGNECV</sequence>
<accession>A0ABQ2NXW4</accession>
<dbReference type="Proteomes" id="UP000641206">
    <property type="component" value="Unassembled WGS sequence"/>
</dbReference>
<dbReference type="PANTHER" id="PTHR43844">
    <property type="entry name" value="METHIONINE SYNTHASE"/>
    <property type="match status" value="1"/>
</dbReference>
<protein>
    <submittedName>
        <fullName evidence="2">5-methyltetrahydropteroyltriglutamate--homocysteine methyltransferase</fullName>
    </submittedName>
</protein>
<dbReference type="EMBL" id="BMLW01000009">
    <property type="protein sequence ID" value="GGP13268.1"/>
    <property type="molecule type" value="Genomic_DNA"/>
</dbReference>
<dbReference type="CDD" id="cd03311">
    <property type="entry name" value="CIMS_C_terminal_like"/>
    <property type="match status" value="1"/>
</dbReference>
<evidence type="ECO:0000259" key="1">
    <source>
        <dbReference type="Pfam" id="PF01717"/>
    </source>
</evidence>
<proteinExistence type="predicted"/>
<name>A0ABQ2NXW4_9BACI</name>
<dbReference type="SUPFAM" id="SSF51726">
    <property type="entry name" value="UROD/MetE-like"/>
    <property type="match status" value="1"/>
</dbReference>
<dbReference type="InterPro" id="IPR002629">
    <property type="entry name" value="Met_Synth_C/arc"/>
</dbReference>
<dbReference type="Pfam" id="PF01717">
    <property type="entry name" value="Meth_synt_2"/>
    <property type="match status" value="1"/>
</dbReference>
<organism evidence="2 3">
    <name type="scientific">Oceanobacillus neutriphilus</name>
    <dbReference type="NCBI Taxonomy" id="531815"/>
    <lineage>
        <taxon>Bacteria</taxon>
        <taxon>Bacillati</taxon>
        <taxon>Bacillota</taxon>
        <taxon>Bacilli</taxon>
        <taxon>Bacillales</taxon>
        <taxon>Bacillaceae</taxon>
        <taxon>Oceanobacillus</taxon>
    </lineage>
</organism>
<dbReference type="Gene3D" id="3.20.20.210">
    <property type="match status" value="1"/>
</dbReference>
<comment type="caution">
    <text evidence="2">The sequence shown here is derived from an EMBL/GenBank/DDBJ whole genome shotgun (WGS) entry which is preliminary data.</text>
</comment>
<feature type="domain" description="Cobalamin-independent methionine synthase MetE C-terminal/archaeal" evidence="1">
    <location>
        <begin position="19"/>
        <end position="351"/>
    </location>
</feature>
<evidence type="ECO:0000313" key="3">
    <source>
        <dbReference type="Proteomes" id="UP000641206"/>
    </source>
</evidence>